<evidence type="ECO:0000256" key="2">
    <source>
        <dbReference type="ARBA" id="ARBA00023161"/>
    </source>
</evidence>
<sequence>MDEINTLLEKTDLESLRDAGLQVISIFGVSDAKRMFNKALTLANRIVGASVFYAQQQKIAPGLQLYVDVSTKTVYLFMDANLDTTTCASESFAATSTSHQSNTMRGLLFMLTVSHIVIPVLPPSLLPADFLSTLVCLQQVKMNMYTHLAQYLSACWKHWDIPVPNLLFEKKENERNHSANTGWWGPAKGVPFLIFVATDIPFDAIVPASIKKMQDALQMRIKALFRALHLIPLKLDTPSSLPSVEVRSLFFLPSTSQPIIHIIPHFQPSQPDDSPFPLSLDAYLEECNRPQDPSEQLYHEYSDKLLRNFVAIWLKTATTRHPLHHNSGYGRKNEKSIPLPTGIQFASAAVCLLSFLFQRPLTENEADFRKIITTQFPSTKGMIQQIEVILRKKIKDIVEIEQVFSKSHSMEIMQKCNEAYLQDSPPYYTAKYHEWKRNNVMRMYRSLARGPCMEEFAARLERECDLIWKQGRQSCEHISLTGRPCRLKIGHETEEKQPSSRDERVMVYDMGKHNSGFSLFHACDCGKSQRIRDDPFDLDEANVKFYQKFNCCLTPGRAALDLAASSYGCQQTLVLNTDEIPHHDAALLYLGSSSLYKNNVGLDKMEGFMSNTHFLIPWSMTTLNEVKLIKQQQQQQQEKDETVNKDPSTLGDTTEWPVLGKALPSPAPPKPVVASAISLEAFPALGSNPTPSSTQPKQLFDTRRKRNQRTRDRMQGLVRGYIGAEYECPHGHRFLSCGEGRVCKLGHAGHPKEHGNHFVHQDLSLHILCPCSNNNTEVTAQLLRIYVVTPDDAVSISIEPKINLYQHTTVDLDIKDALLFGPNSMYCLRLPFIYRDTQGKPIQFPLDAQSRLKSGYLQKDYIKFHFKSSSKWA</sequence>
<comment type="caution">
    <text evidence="5">The sequence shown here is derived from an EMBL/GenBank/DDBJ whole genome shotgun (WGS) entry which is preliminary data.</text>
</comment>
<keyword evidence="6" id="KW-1185">Reference proteome</keyword>
<keyword evidence="2" id="KW-0866">Nonsense-mediated mRNA decay</keyword>
<dbReference type="Pfam" id="PF10220">
    <property type="entry name" value="Smg8_Smg9"/>
    <property type="match status" value="3"/>
</dbReference>
<name>A0A1C7N3E3_9FUNG</name>
<feature type="region of interest" description="Disordered" evidence="4">
    <location>
        <begin position="631"/>
        <end position="657"/>
    </location>
</feature>
<dbReference type="InterPro" id="IPR019354">
    <property type="entry name" value="SMG8-like"/>
</dbReference>
<protein>
    <recommendedName>
        <fullName evidence="3">Nonsense-mediated mRNA decay factor SMG8</fullName>
    </recommendedName>
</protein>
<gene>
    <name evidence="5" type="primary">SMG8</name>
    <name evidence="5" type="ORF">A0J61_08319</name>
</gene>
<reference evidence="5 6" key="1">
    <citation type="submission" date="2016-03" db="EMBL/GenBank/DDBJ databases">
        <title>Choanephora cucurbitarum.</title>
        <authorList>
            <person name="Min B."/>
            <person name="Park H."/>
            <person name="Park J.-H."/>
            <person name="Shin H.-D."/>
            <person name="Choi I.-G."/>
        </authorList>
    </citation>
    <scope>NUCLEOTIDE SEQUENCE [LARGE SCALE GENOMIC DNA]</scope>
    <source>
        <strain evidence="5 6">KUS-F28377</strain>
    </source>
</reference>
<proteinExistence type="inferred from homology"/>
<dbReference type="OrthoDB" id="63589at2759"/>
<dbReference type="GO" id="GO:0000184">
    <property type="term" value="P:nuclear-transcribed mRNA catabolic process, nonsense-mediated decay"/>
    <property type="evidence" value="ECO:0007669"/>
    <property type="project" value="UniProtKB-KW"/>
</dbReference>
<comment type="similarity">
    <text evidence="1">Belongs to the SMG8 family.</text>
</comment>
<dbReference type="InParanoid" id="A0A1C7N3E3"/>
<dbReference type="EMBL" id="LUGH01000629">
    <property type="protein sequence ID" value="OBZ83632.1"/>
    <property type="molecule type" value="Genomic_DNA"/>
</dbReference>
<dbReference type="PANTHER" id="PTHR13091:SF0">
    <property type="entry name" value="NONSENSE-MEDIATED MRNA DECAY FACTOR SMG8"/>
    <property type="match status" value="1"/>
</dbReference>
<evidence type="ECO:0000313" key="6">
    <source>
        <dbReference type="Proteomes" id="UP000093000"/>
    </source>
</evidence>
<dbReference type="Proteomes" id="UP000093000">
    <property type="component" value="Unassembled WGS sequence"/>
</dbReference>
<dbReference type="PANTHER" id="PTHR13091">
    <property type="entry name" value="AMPLIFIED IN BREAST CANCER 2-RELATED"/>
    <property type="match status" value="1"/>
</dbReference>
<dbReference type="AlphaFoldDB" id="A0A1C7N3E3"/>
<accession>A0A1C7N3E3</accession>
<evidence type="ECO:0000256" key="3">
    <source>
        <dbReference type="ARBA" id="ARBA00029509"/>
    </source>
</evidence>
<feature type="compositionally biased region" description="Polar residues" evidence="4">
    <location>
        <begin position="687"/>
        <end position="697"/>
    </location>
</feature>
<evidence type="ECO:0000256" key="1">
    <source>
        <dbReference type="ARBA" id="ARBA00006443"/>
    </source>
</evidence>
<dbReference type="STRING" id="101091.A0A1C7N3E3"/>
<evidence type="ECO:0000256" key="4">
    <source>
        <dbReference type="SAM" id="MobiDB-lite"/>
    </source>
</evidence>
<evidence type="ECO:0000313" key="5">
    <source>
        <dbReference type="EMBL" id="OBZ83632.1"/>
    </source>
</evidence>
<feature type="region of interest" description="Disordered" evidence="4">
    <location>
        <begin position="684"/>
        <end position="708"/>
    </location>
</feature>
<organism evidence="5 6">
    <name type="scientific">Choanephora cucurbitarum</name>
    <dbReference type="NCBI Taxonomy" id="101091"/>
    <lineage>
        <taxon>Eukaryota</taxon>
        <taxon>Fungi</taxon>
        <taxon>Fungi incertae sedis</taxon>
        <taxon>Mucoromycota</taxon>
        <taxon>Mucoromycotina</taxon>
        <taxon>Mucoromycetes</taxon>
        <taxon>Mucorales</taxon>
        <taxon>Mucorineae</taxon>
        <taxon>Choanephoraceae</taxon>
        <taxon>Choanephoroideae</taxon>
        <taxon>Choanephora</taxon>
    </lineage>
</organism>